<reference evidence="6" key="1">
    <citation type="submission" date="2012-09" db="EMBL/GenBank/DDBJ databases">
        <authorList>
            <person name="Weinstock G."/>
            <person name="Sodergren E."/>
            <person name="Clifton S."/>
            <person name="Fulton L."/>
            <person name="Fulton B."/>
            <person name="Courtney L."/>
            <person name="Fronick C."/>
            <person name="Harrison M."/>
            <person name="Strong C."/>
            <person name="Farmer C."/>
            <person name="Delehaunty K."/>
            <person name="Markovic C."/>
            <person name="Hall O."/>
            <person name="Minx P."/>
            <person name="Tomlinson C."/>
            <person name="Mitreva M."/>
            <person name="Nelson J."/>
            <person name="Hou S."/>
            <person name="Wollam A."/>
            <person name="Pepin K.H."/>
            <person name="Johnson M."/>
            <person name="Bhonagiri V."/>
            <person name="Nash W.E."/>
            <person name="Suruliraj S."/>
            <person name="Warren W."/>
            <person name="Chinwalla A."/>
            <person name="Mardis E.R."/>
            <person name="Wilson R.K."/>
        </authorList>
    </citation>
    <scope>NUCLEOTIDE SEQUENCE [LARGE SCALE GENOMIC DNA]</scope>
    <source>
        <strain evidence="6">OS1</strain>
    </source>
</reference>
<dbReference type="Proteomes" id="UP000005273">
    <property type="component" value="Unassembled WGS sequence"/>
</dbReference>
<dbReference type="Pfam" id="PF03450">
    <property type="entry name" value="CO_deh_flav_C"/>
    <property type="match status" value="1"/>
</dbReference>
<dbReference type="InterPro" id="IPR016169">
    <property type="entry name" value="FAD-bd_PCMH_sub2"/>
</dbReference>
<evidence type="ECO:0000256" key="2">
    <source>
        <dbReference type="ARBA" id="ARBA00022827"/>
    </source>
</evidence>
<dbReference type="GO" id="GO:0071949">
    <property type="term" value="F:FAD binding"/>
    <property type="evidence" value="ECO:0007669"/>
    <property type="project" value="InterPro"/>
</dbReference>
<dbReference type="PROSITE" id="PS51387">
    <property type="entry name" value="FAD_PCMH"/>
    <property type="match status" value="1"/>
</dbReference>
<dbReference type="Gene3D" id="3.30.465.10">
    <property type="match status" value="1"/>
</dbReference>
<evidence type="ECO:0000259" key="4">
    <source>
        <dbReference type="PROSITE" id="PS51387"/>
    </source>
</evidence>
<dbReference type="InterPro" id="IPR002346">
    <property type="entry name" value="Mopterin_DH_FAD-bd"/>
</dbReference>
<comment type="caution">
    <text evidence="5">The sequence shown here is derived from an EMBL/GenBank/DDBJ whole genome shotgun (WGS) entry which is preliminary data.</text>
</comment>
<gene>
    <name evidence="5" type="ORF">HMPREF1705_03397</name>
</gene>
<evidence type="ECO:0000256" key="3">
    <source>
        <dbReference type="ARBA" id="ARBA00023002"/>
    </source>
</evidence>
<feature type="domain" description="FAD-binding PCMH-type" evidence="4">
    <location>
        <begin position="1"/>
        <end position="162"/>
    </location>
</feature>
<dbReference type="SMART" id="SM01092">
    <property type="entry name" value="CO_deh_flav_C"/>
    <property type="match status" value="1"/>
</dbReference>
<keyword evidence="6" id="KW-1185">Reference proteome</keyword>
<dbReference type="InterPro" id="IPR036683">
    <property type="entry name" value="CO_DH_flav_C_dom_sf"/>
</dbReference>
<dbReference type="PANTHER" id="PTHR42659">
    <property type="entry name" value="XANTHINE DEHYDROGENASE SUBUNIT C-RELATED"/>
    <property type="match status" value="1"/>
</dbReference>
<dbReference type="SUPFAM" id="SSF56176">
    <property type="entry name" value="FAD-binding/transporter-associated domain-like"/>
    <property type="match status" value="1"/>
</dbReference>
<dbReference type="eggNOG" id="COG1319">
    <property type="taxonomic scope" value="Bacteria"/>
</dbReference>
<keyword evidence="3" id="KW-0560">Oxidoreductase</keyword>
<dbReference type="InterPro" id="IPR016166">
    <property type="entry name" value="FAD-bd_PCMH"/>
</dbReference>
<dbReference type="GO" id="GO:0016491">
    <property type="term" value="F:oxidoreductase activity"/>
    <property type="evidence" value="ECO:0007669"/>
    <property type="project" value="UniProtKB-KW"/>
</dbReference>
<dbReference type="Gene3D" id="3.30.390.50">
    <property type="entry name" value="CO dehydrogenase flavoprotein, C-terminal domain"/>
    <property type="match status" value="1"/>
</dbReference>
<dbReference type="AlphaFoldDB" id="A0A0T5X9Z8"/>
<dbReference type="EMBL" id="ACJX03000001">
    <property type="protein sequence ID" value="KRT34517.1"/>
    <property type="molecule type" value="Genomic_DNA"/>
</dbReference>
<dbReference type="SUPFAM" id="SSF55447">
    <property type="entry name" value="CO dehydrogenase flavoprotein C-terminal domain-like"/>
    <property type="match status" value="1"/>
</dbReference>
<evidence type="ECO:0000313" key="5">
    <source>
        <dbReference type="EMBL" id="KRT34517.1"/>
    </source>
</evidence>
<keyword evidence="2" id="KW-0274">FAD</keyword>
<organism evidence="5 6">
    <name type="scientific">Acetomicrobium hydrogeniformans ATCC BAA-1850</name>
    <dbReference type="NCBI Taxonomy" id="592015"/>
    <lineage>
        <taxon>Bacteria</taxon>
        <taxon>Thermotogati</taxon>
        <taxon>Synergistota</taxon>
        <taxon>Synergistia</taxon>
        <taxon>Synergistales</taxon>
        <taxon>Acetomicrobiaceae</taxon>
        <taxon>Acetomicrobium</taxon>
    </lineage>
</organism>
<dbReference type="InterPro" id="IPR005107">
    <property type="entry name" value="CO_DH_flav_C"/>
</dbReference>
<dbReference type="PANTHER" id="PTHR42659:SF2">
    <property type="entry name" value="XANTHINE DEHYDROGENASE SUBUNIT C-RELATED"/>
    <property type="match status" value="1"/>
</dbReference>
<dbReference type="InterPro" id="IPR051312">
    <property type="entry name" value="Diverse_Substr_Oxidored"/>
</dbReference>
<name>A0A0T5X9Z8_9BACT</name>
<dbReference type="STRING" id="592015.HMPREF1705_03397"/>
<keyword evidence="1" id="KW-0285">Flavoprotein</keyword>
<evidence type="ECO:0000313" key="6">
    <source>
        <dbReference type="Proteomes" id="UP000005273"/>
    </source>
</evidence>
<proteinExistence type="predicted"/>
<evidence type="ECO:0000256" key="1">
    <source>
        <dbReference type="ARBA" id="ARBA00022630"/>
    </source>
</evidence>
<accession>A0A0T5X9Z8</accession>
<dbReference type="Pfam" id="PF00941">
    <property type="entry name" value="FAD_binding_5"/>
    <property type="match status" value="1"/>
</dbReference>
<dbReference type="InterPro" id="IPR036318">
    <property type="entry name" value="FAD-bd_PCMH-like_sf"/>
</dbReference>
<sequence length="267" mass="29353">MKAMEWYFPKSREELAELLKEEGALIHAGGTAIKEERIKSAKRVIDISSLPLNYVKKDGNIWHIGATATLNRVIDSLESDHFLVKALKCTATTPLRNRITMGGSVYLSPLWSNLMGPLLALEAEIEVLGRRQGTCKYEELLSDRGKFQGCAVTEVRFPDVKLIGWFDRFARTSTDYSALTVTIALSVEGESIRDAKVVVTGSKKVYDRLSGVEKALQGSRLEDVDVEGISRNVNVEFTDKPAGSGAYLAEVSKVLLCRGLNALGSAR</sequence>
<protein>
    <submittedName>
        <fullName evidence="5">FAD binding domain in molybdopterin dehydrogenase</fullName>
    </submittedName>
</protein>